<gene>
    <name evidence="1" type="ORF">CASFOL_000058</name>
</gene>
<keyword evidence="2" id="KW-1185">Reference proteome</keyword>
<evidence type="ECO:0000313" key="2">
    <source>
        <dbReference type="Proteomes" id="UP001632038"/>
    </source>
</evidence>
<dbReference type="AlphaFoldDB" id="A0ABD3EN58"/>
<dbReference type="Pfam" id="PF04827">
    <property type="entry name" value="Plant_tran"/>
    <property type="match status" value="1"/>
</dbReference>
<comment type="caution">
    <text evidence="1">The sequence shown here is derived from an EMBL/GenBank/DDBJ whole genome shotgun (WGS) entry which is preliminary data.</text>
</comment>
<dbReference type="PANTHER" id="PTHR47150:SF7">
    <property type="entry name" value="NUCLEASE"/>
    <property type="match status" value="1"/>
</dbReference>
<organism evidence="1 2">
    <name type="scientific">Castilleja foliolosa</name>
    <dbReference type="NCBI Taxonomy" id="1961234"/>
    <lineage>
        <taxon>Eukaryota</taxon>
        <taxon>Viridiplantae</taxon>
        <taxon>Streptophyta</taxon>
        <taxon>Embryophyta</taxon>
        <taxon>Tracheophyta</taxon>
        <taxon>Spermatophyta</taxon>
        <taxon>Magnoliopsida</taxon>
        <taxon>eudicotyledons</taxon>
        <taxon>Gunneridae</taxon>
        <taxon>Pentapetalae</taxon>
        <taxon>asterids</taxon>
        <taxon>lamiids</taxon>
        <taxon>Lamiales</taxon>
        <taxon>Orobanchaceae</taxon>
        <taxon>Pedicularideae</taxon>
        <taxon>Castillejinae</taxon>
        <taxon>Castilleja</taxon>
    </lineage>
</organism>
<dbReference type="Proteomes" id="UP001632038">
    <property type="component" value="Unassembled WGS sequence"/>
</dbReference>
<sequence length="429" mass="49241">MSMSSFSSSSSSSSTDDESAIVQMVMARRYKQMQRRRNQQAGHVGSVHGRAWIPRDRAGAAERIHADYFCENPLYGEHLFRQRFRMSRRLFIRILGELQQHDEFFVQRPDAIGAAGLSGIQKMTAALRMLAYGTPADSLDEYVKIGKSTTVASLRAFCRGVVSIFKGEYLRSPTEADTTRLLHVAEQRGFPGMLGSLDCMHWQWDKCPTSYHGFFTGRSGKPTFILEAVASYDLWIWHAFFGMPGTFNDINVLNQSNLFDELCAGRAPPANFVVNGTQYDMGYYLADGIYPKWATLVQTISQPQGRKKKLFARMQEAYRKDVERAFGVLQSRFAIVRGPARFWNEEDLKYIMTTCVILHNMIIEDQRDHDETVDHEELLSSRPIAVSRDRTPDFVEFFRNNRRIQSSQTHHSLRNDLIEHLWTMNGEED</sequence>
<dbReference type="EMBL" id="JAVIJP010000001">
    <property type="protein sequence ID" value="KAL3655662.1"/>
    <property type="molecule type" value="Genomic_DNA"/>
</dbReference>
<dbReference type="PANTHER" id="PTHR47150">
    <property type="entry name" value="OS12G0169200 PROTEIN"/>
    <property type="match status" value="1"/>
</dbReference>
<proteinExistence type="predicted"/>
<accession>A0ABD3EN58</accession>
<dbReference type="InterPro" id="IPR006912">
    <property type="entry name" value="Harbinger_derived_prot"/>
</dbReference>
<reference evidence="2" key="1">
    <citation type="journal article" date="2024" name="IScience">
        <title>Strigolactones Initiate the Formation of Haustorium-like Structures in Castilleja.</title>
        <authorList>
            <person name="Buerger M."/>
            <person name="Peterson D."/>
            <person name="Chory J."/>
        </authorList>
    </citation>
    <scope>NUCLEOTIDE SEQUENCE [LARGE SCALE GENOMIC DNA]</scope>
</reference>
<evidence type="ECO:0000313" key="1">
    <source>
        <dbReference type="EMBL" id="KAL3655662.1"/>
    </source>
</evidence>
<protein>
    <submittedName>
        <fullName evidence="1">Uncharacterized protein</fullName>
    </submittedName>
</protein>
<name>A0ABD3EN58_9LAMI</name>